<dbReference type="STRING" id="871575.W1QAN7"/>
<dbReference type="OMA" id="WRSCGKM"/>
<sequence length="123" mass="13910">MSVPPEALQKLLVEMDTQLKEKKEELSITNLSLSRLAQQNKVLELQIQEITNSGNANVWESCGKTFLTTKSEDYISKLKQQINDNKDSINSLGKKQNYLETTVKTTYDNMRQLLGPETTSKSA</sequence>
<dbReference type="EMBL" id="AEOI02000009">
    <property type="protein sequence ID" value="ESW97459.1"/>
    <property type="molecule type" value="Genomic_DNA"/>
</dbReference>
<dbReference type="PANTHER" id="PTHR20903:SF0">
    <property type="entry name" value="PREFOLDIN SUBUNIT 1"/>
    <property type="match status" value="1"/>
</dbReference>
<dbReference type="GO" id="GO:0044183">
    <property type="term" value="F:protein folding chaperone"/>
    <property type="evidence" value="ECO:0007669"/>
    <property type="project" value="TreeGrafter"/>
</dbReference>
<evidence type="ECO:0000256" key="1">
    <source>
        <dbReference type="ARBA" id="ARBA00008045"/>
    </source>
</evidence>
<reference evidence="3 4" key="1">
    <citation type="journal article" date="2013" name="BMC Genomics">
        <title>Genome sequence and analysis of methylotrophic yeast Hansenula polymorpha DL1.</title>
        <authorList>
            <person name="Ravin N.V."/>
            <person name="Eldarov M.A."/>
            <person name="Kadnikov V.V."/>
            <person name="Beletsky A.V."/>
            <person name="Schneider J."/>
            <person name="Mardanova E.S."/>
            <person name="Smekalova E.M."/>
            <person name="Zvereva M.I."/>
            <person name="Dontsova O.A."/>
            <person name="Mardanov A.V."/>
            <person name="Skryabin K.G."/>
        </authorList>
    </citation>
    <scope>NUCLEOTIDE SEQUENCE [LARGE SCALE GENOMIC DNA]</scope>
    <source>
        <strain evidence="4">ATCC 26012 / BCRC 20466 / JCM 22074 / NRRL Y-7560 / DL-1</strain>
    </source>
</reference>
<dbReference type="SUPFAM" id="SSF46579">
    <property type="entry name" value="Prefoldin"/>
    <property type="match status" value="1"/>
</dbReference>
<proteinExistence type="inferred from homology"/>
<evidence type="ECO:0008006" key="5">
    <source>
        <dbReference type="Google" id="ProtNLM"/>
    </source>
</evidence>
<dbReference type="InterPro" id="IPR009053">
    <property type="entry name" value="Prefoldin"/>
</dbReference>
<gene>
    <name evidence="3" type="ORF">HPODL_01558</name>
</gene>
<evidence type="ECO:0000313" key="3">
    <source>
        <dbReference type="EMBL" id="ESW97459.1"/>
    </source>
</evidence>
<name>W1QAN7_OGAPD</name>
<evidence type="ECO:0000313" key="4">
    <source>
        <dbReference type="Proteomes" id="UP000008673"/>
    </source>
</evidence>
<dbReference type="Proteomes" id="UP000008673">
    <property type="component" value="Unassembled WGS sequence"/>
</dbReference>
<comment type="caution">
    <text evidence="3">The sequence shown here is derived from an EMBL/GenBank/DDBJ whole genome shotgun (WGS) entry which is preliminary data.</text>
</comment>
<keyword evidence="2" id="KW-0143">Chaperone</keyword>
<dbReference type="OrthoDB" id="2015447at2759"/>
<dbReference type="AlphaFoldDB" id="W1QAN7"/>
<dbReference type="GO" id="GO:0051082">
    <property type="term" value="F:unfolded protein binding"/>
    <property type="evidence" value="ECO:0007669"/>
    <property type="project" value="TreeGrafter"/>
</dbReference>
<dbReference type="KEGG" id="opa:HPODL_01558"/>
<organism evidence="3 4">
    <name type="scientific">Ogataea parapolymorpha (strain ATCC 26012 / BCRC 20466 / JCM 22074 / NRRL Y-7560 / DL-1)</name>
    <name type="common">Yeast</name>
    <name type="synonym">Hansenula polymorpha</name>
    <dbReference type="NCBI Taxonomy" id="871575"/>
    <lineage>
        <taxon>Eukaryota</taxon>
        <taxon>Fungi</taxon>
        <taxon>Dikarya</taxon>
        <taxon>Ascomycota</taxon>
        <taxon>Saccharomycotina</taxon>
        <taxon>Pichiomycetes</taxon>
        <taxon>Pichiales</taxon>
        <taxon>Pichiaceae</taxon>
        <taxon>Ogataea</taxon>
    </lineage>
</organism>
<dbReference type="HOGENOM" id="CLU_122140_0_1_1"/>
<dbReference type="GO" id="GO:0005737">
    <property type="term" value="C:cytoplasm"/>
    <property type="evidence" value="ECO:0007669"/>
    <property type="project" value="TreeGrafter"/>
</dbReference>
<dbReference type="GeneID" id="25771018"/>
<dbReference type="PANTHER" id="PTHR20903">
    <property type="entry name" value="PREFOLDIN SUBUNIT 1-RELATED"/>
    <property type="match status" value="1"/>
</dbReference>
<keyword evidence="4" id="KW-1185">Reference proteome</keyword>
<protein>
    <recommendedName>
        <fullName evidence="5">Prefoldin subunit 1</fullName>
    </recommendedName>
</protein>
<dbReference type="RefSeq" id="XP_013933544.1">
    <property type="nucleotide sequence ID" value="XM_014078069.1"/>
</dbReference>
<evidence type="ECO:0000256" key="2">
    <source>
        <dbReference type="ARBA" id="ARBA00023186"/>
    </source>
</evidence>
<dbReference type="Gene3D" id="1.10.287.370">
    <property type="match status" value="1"/>
</dbReference>
<accession>W1QAN7</accession>
<comment type="similarity">
    <text evidence="1">Belongs to the prefoldin subunit beta family.</text>
</comment>
<dbReference type="eggNOG" id="ENOG502S3UF">
    <property type="taxonomic scope" value="Eukaryota"/>
</dbReference>